<dbReference type="InterPro" id="IPR004386">
    <property type="entry name" value="Toxin_YafQ-like"/>
</dbReference>
<name>A0ABU0JA24_9HYPH</name>
<dbReference type="SUPFAM" id="SSF143011">
    <property type="entry name" value="RelE-like"/>
    <property type="match status" value="1"/>
</dbReference>
<dbReference type="PIRSF" id="PIRSF006156">
    <property type="entry name" value="YafQ"/>
    <property type="match status" value="1"/>
</dbReference>
<dbReference type="EC" id="3.1.-.-" evidence="2"/>
<dbReference type="GO" id="GO:0016787">
    <property type="term" value="F:hydrolase activity"/>
    <property type="evidence" value="ECO:0007669"/>
    <property type="project" value="UniProtKB-KW"/>
</dbReference>
<comment type="caution">
    <text evidence="2">The sequence shown here is derived from an EMBL/GenBank/DDBJ whole genome shotgun (WGS) entry which is preliminary data.</text>
</comment>
<keyword evidence="2" id="KW-0378">Hydrolase</keyword>
<dbReference type="InterPro" id="IPR007712">
    <property type="entry name" value="RelE/ParE_toxin"/>
</dbReference>
<keyword evidence="3" id="KW-1185">Reference proteome</keyword>
<dbReference type="Gene3D" id="3.30.2310.20">
    <property type="entry name" value="RelE-like"/>
    <property type="match status" value="1"/>
</dbReference>
<evidence type="ECO:0000256" key="1">
    <source>
        <dbReference type="ARBA" id="ARBA00022649"/>
    </source>
</evidence>
<sequence length="67" mass="7781">MAKLRALLLLLLRQEPLPDAYKDHPLKGEWQGYRDVHIEPDWLLIYRIAEGELRLARTGTHADLFGS</sequence>
<accession>A0ABU0JA24</accession>
<dbReference type="Pfam" id="PF15738">
    <property type="entry name" value="YafQ_toxin"/>
    <property type="match status" value="1"/>
</dbReference>
<protein>
    <submittedName>
        <fullName evidence="2">mRNA interferase YafQ</fullName>
        <ecNumber evidence="2">3.1.-.-</ecNumber>
    </submittedName>
</protein>
<dbReference type="InterPro" id="IPR035093">
    <property type="entry name" value="RelE/ParE_toxin_dom_sf"/>
</dbReference>
<dbReference type="NCBIfam" id="TIGR02385">
    <property type="entry name" value="RelE_StbE"/>
    <property type="match status" value="1"/>
</dbReference>
<dbReference type="EMBL" id="JAUSVX010000008">
    <property type="protein sequence ID" value="MDQ0471117.1"/>
    <property type="molecule type" value="Genomic_DNA"/>
</dbReference>
<reference evidence="2 3" key="1">
    <citation type="submission" date="2023-07" db="EMBL/GenBank/DDBJ databases">
        <title>Genomic Encyclopedia of Type Strains, Phase IV (KMG-IV): sequencing the most valuable type-strain genomes for metagenomic binning, comparative biology and taxonomic classification.</title>
        <authorList>
            <person name="Goeker M."/>
        </authorList>
    </citation>
    <scope>NUCLEOTIDE SEQUENCE [LARGE SCALE GENOMIC DNA]</scope>
    <source>
        <strain evidence="2 3">DSM 19619</strain>
    </source>
</reference>
<dbReference type="Proteomes" id="UP001242480">
    <property type="component" value="Unassembled WGS sequence"/>
</dbReference>
<evidence type="ECO:0000313" key="3">
    <source>
        <dbReference type="Proteomes" id="UP001242480"/>
    </source>
</evidence>
<dbReference type="PANTHER" id="PTHR40588:SF1">
    <property type="entry name" value="MRNA INTERFERASE TOXIN YAFQ"/>
    <property type="match status" value="1"/>
</dbReference>
<dbReference type="PANTHER" id="PTHR40588">
    <property type="entry name" value="MRNA INTERFERASE TOXIN YAFQ"/>
    <property type="match status" value="1"/>
</dbReference>
<keyword evidence="1" id="KW-1277">Toxin-antitoxin system</keyword>
<evidence type="ECO:0000313" key="2">
    <source>
        <dbReference type="EMBL" id="MDQ0471117.1"/>
    </source>
</evidence>
<proteinExistence type="predicted"/>
<organism evidence="2 3">
    <name type="scientific">Labrys wisconsinensis</name>
    <dbReference type="NCBI Taxonomy" id="425677"/>
    <lineage>
        <taxon>Bacteria</taxon>
        <taxon>Pseudomonadati</taxon>
        <taxon>Pseudomonadota</taxon>
        <taxon>Alphaproteobacteria</taxon>
        <taxon>Hyphomicrobiales</taxon>
        <taxon>Xanthobacteraceae</taxon>
        <taxon>Labrys</taxon>
    </lineage>
</organism>
<gene>
    <name evidence="2" type="ORF">QO011_004140</name>
</gene>